<sequence>LSPRGAFDVPDTIRQSGDSVPEQDRGMELDRSIAAATRSTAAATTTSTATVTPFQCPNFVSQPPPPVPLMYPALPLSATQTGRYDWPPIPSAASATTTITSTGPVSGTESVAEPPPSTFSVTGTATTSALQNNALVPTQTSIPVAFAELRGKVCLASVSNAASATVAIFLQLVATISLG</sequence>
<reference evidence="2" key="1">
    <citation type="submission" date="2016-06" db="UniProtKB">
        <authorList>
            <consortium name="WormBaseParasite"/>
        </authorList>
    </citation>
    <scope>IDENTIFICATION</scope>
</reference>
<name>A0A183SQR0_SCHSO</name>
<accession>A0A183SQR0</accession>
<dbReference type="WBParaSite" id="SSLN_0000676401-mRNA-1">
    <property type="protein sequence ID" value="SSLN_0000676401-mRNA-1"/>
    <property type="gene ID" value="SSLN_0000676401"/>
</dbReference>
<evidence type="ECO:0000313" key="2">
    <source>
        <dbReference type="WBParaSite" id="SSLN_0000676401-mRNA-1"/>
    </source>
</evidence>
<feature type="region of interest" description="Disordered" evidence="1">
    <location>
        <begin position="1"/>
        <end position="26"/>
    </location>
</feature>
<dbReference type="AlphaFoldDB" id="A0A183SQR0"/>
<organism evidence="2">
    <name type="scientific">Schistocephalus solidus</name>
    <name type="common">Tapeworm</name>
    <dbReference type="NCBI Taxonomy" id="70667"/>
    <lineage>
        <taxon>Eukaryota</taxon>
        <taxon>Metazoa</taxon>
        <taxon>Spiralia</taxon>
        <taxon>Lophotrochozoa</taxon>
        <taxon>Platyhelminthes</taxon>
        <taxon>Cestoda</taxon>
        <taxon>Eucestoda</taxon>
        <taxon>Diphyllobothriidea</taxon>
        <taxon>Diphyllobothriidae</taxon>
        <taxon>Schistocephalus</taxon>
    </lineage>
</organism>
<protein>
    <submittedName>
        <fullName evidence="2">Mucin</fullName>
    </submittedName>
</protein>
<proteinExistence type="predicted"/>
<evidence type="ECO:0000256" key="1">
    <source>
        <dbReference type="SAM" id="MobiDB-lite"/>
    </source>
</evidence>